<evidence type="ECO:0000256" key="1">
    <source>
        <dbReference type="ARBA" id="ARBA00022801"/>
    </source>
</evidence>
<proteinExistence type="predicted"/>
<evidence type="ECO:0000313" key="3">
    <source>
        <dbReference type="EMBL" id="GAA0717344.1"/>
    </source>
</evidence>
<comment type="caution">
    <text evidence="3">The sequence shown here is derived from an EMBL/GenBank/DDBJ whole genome shotgun (WGS) entry which is preliminary data.</text>
</comment>
<sequence length="255" mass="29387">MKLHSNIFGEGVPFIILHGFLGMGDNWKTLAKKISEQGYQMHLIDQRNHGRSPHSDDFSYELMVSDVLEYCKDHNLKDIILLGHSMGGKTAMLFAVNHPEMIHRLIIADIGPKYYPLHHQDILDGLSSLDFDILKSRSEVDNALSDYVKDPGVRMFLMKNLFWKEKGKLGLRMNLESLMQNSSEIGVELMDNYQYLGSTLFMKGDRSNYILEEDEHRIKSQFPLAVIREISNSGHWLHAENPTDFFSILLEFIKN</sequence>
<dbReference type="GO" id="GO:0016787">
    <property type="term" value="F:hydrolase activity"/>
    <property type="evidence" value="ECO:0007669"/>
    <property type="project" value="UniProtKB-KW"/>
</dbReference>
<dbReference type="Gene3D" id="3.40.50.1820">
    <property type="entry name" value="alpha/beta hydrolase"/>
    <property type="match status" value="1"/>
</dbReference>
<dbReference type="PANTHER" id="PTHR46118">
    <property type="entry name" value="PROTEIN ABHD11"/>
    <property type="match status" value="1"/>
</dbReference>
<dbReference type="PANTHER" id="PTHR46118:SF4">
    <property type="entry name" value="PROTEIN ABHD11"/>
    <property type="match status" value="1"/>
</dbReference>
<accession>A0ABN1IMC9</accession>
<protein>
    <submittedName>
        <fullName evidence="3">Alpha/beta fold hydrolase</fullName>
    </submittedName>
</protein>
<dbReference type="RefSeq" id="WP_343911647.1">
    <property type="nucleotide sequence ID" value="NZ_BAAAGE010000001.1"/>
</dbReference>
<keyword evidence="1 3" id="KW-0378">Hydrolase</keyword>
<reference evidence="4" key="1">
    <citation type="journal article" date="2019" name="Int. J. Syst. Evol. Microbiol.">
        <title>The Global Catalogue of Microorganisms (GCM) 10K type strain sequencing project: providing services to taxonomists for standard genome sequencing and annotation.</title>
        <authorList>
            <consortium name="The Broad Institute Genomics Platform"/>
            <consortium name="The Broad Institute Genome Sequencing Center for Infectious Disease"/>
            <person name="Wu L."/>
            <person name="Ma J."/>
        </authorList>
    </citation>
    <scope>NUCLEOTIDE SEQUENCE [LARGE SCALE GENOMIC DNA]</scope>
    <source>
        <strain evidence="4">JCM 15974</strain>
    </source>
</reference>
<dbReference type="PRINTS" id="PR00111">
    <property type="entry name" value="ABHYDROLASE"/>
</dbReference>
<name>A0ABN1IMC9_9FLAO</name>
<dbReference type="SUPFAM" id="SSF53474">
    <property type="entry name" value="alpha/beta-Hydrolases"/>
    <property type="match status" value="1"/>
</dbReference>
<gene>
    <name evidence="3" type="ORF">GCM10009430_14170</name>
</gene>
<evidence type="ECO:0000259" key="2">
    <source>
        <dbReference type="Pfam" id="PF00561"/>
    </source>
</evidence>
<dbReference type="InterPro" id="IPR029058">
    <property type="entry name" value="AB_hydrolase_fold"/>
</dbReference>
<dbReference type="EMBL" id="BAAAGE010000001">
    <property type="protein sequence ID" value="GAA0717344.1"/>
    <property type="molecule type" value="Genomic_DNA"/>
</dbReference>
<organism evidence="3 4">
    <name type="scientific">Aquimarina litoralis</name>
    <dbReference type="NCBI Taxonomy" id="584605"/>
    <lineage>
        <taxon>Bacteria</taxon>
        <taxon>Pseudomonadati</taxon>
        <taxon>Bacteroidota</taxon>
        <taxon>Flavobacteriia</taxon>
        <taxon>Flavobacteriales</taxon>
        <taxon>Flavobacteriaceae</taxon>
        <taxon>Aquimarina</taxon>
    </lineage>
</organism>
<evidence type="ECO:0000313" key="4">
    <source>
        <dbReference type="Proteomes" id="UP001501758"/>
    </source>
</evidence>
<dbReference type="InterPro" id="IPR000073">
    <property type="entry name" value="AB_hydrolase_1"/>
</dbReference>
<keyword evidence="4" id="KW-1185">Reference proteome</keyword>
<dbReference type="Proteomes" id="UP001501758">
    <property type="component" value="Unassembled WGS sequence"/>
</dbReference>
<feature type="domain" description="AB hydrolase-1" evidence="2">
    <location>
        <begin position="13"/>
        <end position="110"/>
    </location>
</feature>
<dbReference type="Pfam" id="PF00561">
    <property type="entry name" value="Abhydrolase_1"/>
    <property type="match status" value="1"/>
</dbReference>